<dbReference type="RefSeq" id="WP_244708703.1">
    <property type="nucleotide sequence ID" value="NZ_CP095073.1"/>
</dbReference>
<dbReference type="EMBL" id="CP095073">
    <property type="protein sequence ID" value="UOQ43344.1"/>
    <property type="molecule type" value="Genomic_DNA"/>
</dbReference>
<accession>A0ABY4EFU8</accession>
<dbReference type="SUPFAM" id="SSF55166">
    <property type="entry name" value="Hedgehog/DD-peptidase"/>
    <property type="match status" value="1"/>
</dbReference>
<feature type="domain" description="D-alanyl-D-alanine carboxypeptidase-like core" evidence="2">
    <location>
        <begin position="19"/>
        <end position="129"/>
    </location>
</feature>
<evidence type="ECO:0000259" key="1">
    <source>
        <dbReference type="Pfam" id="PF01471"/>
    </source>
</evidence>
<dbReference type="PANTHER" id="PTHR34385">
    <property type="entry name" value="D-ALANYL-D-ALANINE CARBOXYPEPTIDASE"/>
    <property type="match status" value="1"/>
</dbReference>
<dbReference type="Gene3D" id="3.30.1380.10">
    <property type="match status" value="1"/>
</dbReference>
<dbReference type="PANTHER" id="PTHR34385:SF1">
    <property type="entry name" value="PEPTIDOGLYCAN L-ALANYL-D-GLUTAMATE ENDOPEPTIDASE CWLK"/>
    <property type="match status" value="1"/>
</dbReference>
<evidence type="ECO:0000259" key="2">
    <source>
        <dbReference type="Pfam" id="PF02557"/>
    </source>
</evidence>
<dbReference type="InterPro" id="IPR002477">
    <property type="entry name" value="Peptidoglycan-bd-like"/>
</dbReference>
<protein>
    <submittedName>
        <fullName evidence="3">Peptidoglycan-binding protein</fullName>
    </submittedName>
</protein>
<dbReference type="Pfam" id="PF01471">
    <property type="entry name" value="PG_binding_1"/>
    <property type="match status" value="1"/>
</dbReference>
<organism evidence="3 4">
    <name type="scientific">Halobacillus salinarum</name>
    <dbReference type="NCBI Taxonomy" id="2932257"/>
    <lineage>
        <taxon>Bacteria</taxon>
        <taxon>Bacillati</taxon>
        <taxon>Bacillota</taxon>
        <taxon>Bacilli</taxon>
        <taxon>Bacillales</taxon>
        <taxon>Bacillaceae</taxon>
        <taxon>Halobacillus</taxon>
    </lineage>
</organism>
<reference evidence="3 4" key="1">
    <citation type="submission" date="2022-04" db="EMBL/GenBank/DDBJ databases">
        <title>Halobacillus sp. isolated from saltern.</title>
        <authorList>
            <person name="Won M."/>
            <person name="Lee C.-M."/>
            <person name="Woen H.-Y."/>
            <person name="Kwon S.-W."/>
        </authorList>
    </citation>
    <scope>NUCLEOTIDE SEQUENCE [LARGE SCALE GENOMIC DNA]</scope>
    <source>
        <strain evidence="3 4">SSBR10-3</strain>
    </source>
</reference>
<dbReference type="Gene3D" id="1.10.101.10">
    <property type="entry name" value="PGBD-like superfamily/PGBD"/>
    <property type="match status" value="1"/>
</dbReference>
<dbReference type="Pfam" id="PF02557">
    <property type="entry name" value="VanY"/>
    <property type="match status" value="1"/>
</dbReference>
<evidence type="ECO:0000313" key="4">
    <source>
        <dbReference type="Proteomes" id="UP000831787"/>
    </source>
</evidence>
<name>A0ABY4EFU8_9BACI</name>
<dbReference type="InterPro" id="IPR052179">
    <property type="entry name" value="DD-CPase-like"/>
</dbReference>
<proteinExistence type="predicted"/>
<dbReference type="InterPro" id="IPR009045">
    <property type="entry name" value="Zn_M74/Hedgehog-like"/>
</dbReference>
<dbReference type="Proteomes" id="UP000831787">
    <property type="component" value="Chromosome"/>
</dbReference>
<feature type="domain" description="Peptidoglycan binding-like" evidence="1">
    <location>
        <begin position="182"/>
        <end position="239"/>
    </location>
</feature>
<evidence type="ECO:0000313" key="3">
    <source>
        <dbReference type="EMBL" id="UOQ43344.1"/>
    </source>
</evidence>
<gene>
    <name evidence="3" type="ORF">MUN89_15645</name>
</gene>
<keyword evidence="4" id="KW-1185">Reference proteome</keyword>
<dbReference type="CDD" id="cd14845">
    <property type="entry name" value="L-Ala-D-Glu_peptidase_like"/>
    <property type="match status" value="1"/>
</dbReference>
<sequence length="413" mass="46936">MSRVRLQELKNRSIRAMGKVHKAVKEKILDVQRQAYDEGIQMQISSGFRSFEEQAQLYGKGRPSYKWHGKHYGSSGKIVTNAEPGESVHNYGFAVDFFLTSYDGQDSIWNVNDDWMRVVELAKHKGFTWGGDWTSFPDRPHLQLTGSLTWKDLQKGKRPSKSLLEVDVPVPDDGILEEGETGYQIKKLQQMLIKLGYALPKYGADGDFGEKTLNALKAFQKDHHLEVDGVAGPKTRDALEEALSLKPPKPEDKNYWYIYTGPFENHQDAQAAIKKIKKYKGWILDINHENRVMTGHFIGKNVVEFYAEWLRNEFGWTVYVSDHKPVKEEDEMPEVAVVINSAADYGVGEMLANRLETGVYTRYVAKKVQVADHLYVVGGDKEGLKAGKITLLSGKSRLKTASEVDDYLEKHYN</sequence>
<dbReference type="Gene3D" id="3.40.50.12090">
    <property type="match status" value="1"/>
</dbReference>
<dbReference type="InterPro" id="IPR003709">
    <property type="entry name" value="VanY-like_core_dom"/>
</dbReference>
<dbReference type="InterPro" id="IPR036365">
    <property type="entry name" value="PGBD-like_sf"/>
</dbReference>
<dbReference type="InterPro" id="IPR036366">
    <property type="entry name" value="PGBDSf"/>
</dbReference>
<dbReference type="SUPFAM" id="SSF47090">
    <property type="entry name" value="PGBD-like"/>
    <property type="match status" value="1"/>
</dbReference>